<dbReference type="RefSeq" id="XP_031566156.1">
    <property type="nucleotide sequence ID" value="XM_031710296.1"/>
</dbReference>
<dbReference type="PROSITE" id="PS50948">
    <property type="entry name" value="PAN"/>
    <property type="match status" value="1"/>
</dbReference>
<keyword evidence="2" id="KW-1015">Disulfide bond</keyword>
<dbReference type="SUPFAM" id="SSF57196">
    <property type="entry name" value="EGF/Laminin"/>
    <property type="match status" value="1"/>
</dbReference>
<evidence type="ECO:0000313" key="7">
    <source>
        <dbReference type="RefSeq" id="XP_031566156.1"/>
    </source>
</evidence>
<keyword evidence="3" id="KW-0812">Transmembrane</keyword>
<feature type="disulfide bond" evidence="2">
    <location>
        <begin position="191"/>
        <end position="200"/>
    </location>
</feature>
<reference evidence="7" key="1">
    <citation type="submission" date="2025-08" db="UniProtKB">
        <authorList>
            <consortium name="RefSeq"/>
        </authorList>
    </citation>
    <scope>IDENTIFICATION</scope>
</reference>
<dbReference type="KEGG" id="aten:116301264"/>
<dbReference type="PROSITE" id="PS00022">
    <property type="entry name" value="EGF_1"/>
    <property type="match status" value="1"/>
</dbReference>
<dbReference type="SUPFAM" id="SSF57414">
    <property type="entry name" value="Hairpin loop containing domain-like"/>
    <property type="match status" value="1"/>
</dbReference>
<dbReference type="AlphaFoldDB" id="A0A6P8IHA3"/>
<gene>
    <name evidence="7" type="primary">LOC116301264</name>
</gene>
<comment type="caution">
    <text evidence="2">Lacks conserved residue(s) required for the propagation of feature annotation.</text>
</comment>
<comment type="similarity">
    <text evidence="1">Belongs to the EGF domain peptide family.</text>
</comment>
<evidence type="ECO:0000313" key="6">
    <source>
        <dbReference type="Proteomes" id="UP000515163"/>
    </source>
</evidence>
<evidence type="ECO:0000259" key="5">
    <source>
        <dbReference type="PROSITE" id="PS50948"/>
    </source>
</evidence>
<sequence>MVGAYGLTCVFTLYILIAVLFIVDDGAEGLTLRVPHGKLEALLGRKCLNLLFREPCVDNQHCNISLEVKLESKTGQMTSSTSKSIESSQIMKINSTSMYLLCMFDSSAGENVSCCNDISHSPGINITNGVEVGLSHYQEISFDLKACNESCLTLLKFFNAFLPWHDPCYFGKPCQNLGTCQPAFNSYTCLCRGNWNGTNCTIPKDMTYNAGQCLNYLSSADVKLYMKTVEECRSACLNQFSPRCKAFQFKQIMSGNYGNCTLRNSNSLEQKVQSCDMDLYEFTNLLIPPTPESHSAPTAVATVTLNLLLAFLAFFLA</sequence>
<name>A0A6P8IHA3_ACTTE</name>
<dbReference type="Gene3D" id="2.10.25.10">
    <property type="entry name" value="Laminin"/>
    <property type="match status" value="1"/>
</dbReference>
<accession>A0A6P8IHA3</accession>
<keyword evidence="3" id="KW-1133">Transmembrane helix</keyword>
<dbReference type="GeneID" id="116301264"/>
<dbReference type="InterPro" id="IPR000742">
    <property type="entry name" value="EGF"/>
</dbReference>
<evidence type="ECO:0000259" key="4">
    <source>
        <dbReference type="PROSITE" id="PS50026"/>
    </source>
</evidence>
<feature type="domain" description="EGF-like" evidence="4">
    <location>
        <begin position="164"/>
        <end position="201"/>
    </location>
</feature>
<evidence type="ECO:0000256" key="3">
    <source>
        <dbReference type="SAM" id="Phobius"/>
    </source>
</evidence>
<dbReference type="Gene3D" id="3.50.4.10">
    <property type="entry name" value="Hepatocyte Growth Factor"/>
    <property type="match status" value="1"/>
</dbReference>
<keyword evidence="6" id="KW-1185">Reference proteome</keyword>
<dbReference type="Proteomes" id="UP000515163">
    <property type="component" value="Unplaced"/>
</dbReference>
<feature type="transmembrane region" description="Helical" evidence="3">
    <location>
        <begin position="5"/>
        <end position="23"/>
    </location>
</feature>
<feature type="transmembrane region" description="Helical" evidence="3">
    <location>
        <begin position="296"/>
        <end position="316"/>
    </location>
</feature>
<keyword evidence="3" id="KW-0472">Membrane</keyword>
<organism evidence="6 7">
    <name type="scientific">Actinia tenebrosa</name>
    <name type="common">Australian red waratah sea anemone</name>
    <dbReference type="NCBI Taxonomy" id="6105"/>
    <lineage>
        <taxon>Eukaryota</taxon>
        <taxon>Metazoa</taxon>
        <taxon>Cnidaria</taxon>
        <taxon>Anthozoa</taxon>
        <taxon>Hexacorallia</taxon>
        <taxon>Actiniaria</taxon>
        <taxon>Actiniidae</taxon>
        <taxon>Actinia</taxon>
    </lineage>
</organism>
<evidence type="ECO:0000256" key="2">
    <source>
        <dbReference type="PROSITE-ProRule" id="PRU00076"/>
    </source>
</evidence>
<dbReference type="CDD" id="cd00054">
    <property type="entry name" value="EGF_CA"/>
    <property type="match status" value="1"/>
</dbReference>
<feature type="domain" description="Apple" evidence="5">
    <location>
        <begin position="200"/>
        <end position="284"/>
    </location>
</feature>
<keyword evidence="2" id="KW-0245">EGF-like domain</keyword>
<dbReference type="InParanoid" id="A0A6P8IHA3"/>
<protein>
    <submittedName>
        <fullName evidence="7">Uncharacterized protein LOC116301264</fullName>
    </submittedName>
</protein>
<proteinExistence type="inferred from homology"/>
<dbReference type="OrthoDB" id="5917911at2759"/>
<dbReference type="InterPro" id="IPR003609">
    <property type="entry name" value="Pan_app"/>
</dbReference>
<evidence type="ECO:0000256" key="1">
    <source>
        <dbReference type="ARBA" id="ARBA00006373"/>
    </source>
</evidence>
<dbReference type="PROSITE" id="PS50026">
    <property type="entry name" value="EGF_3"/>
    <property type="match status" value="1"/>
</dbReference>